<reference evidence="6" key="1">
    <citation type="submission" date="2025-08" db="UniProtKB">
        <authorList>
            <consortium name="RefSeq"/>
        </authorList>
    </citation>
    <scope>IDENTIFICATION</scope>
</reference>
<organism evidence="5 6">
    <name type="scientific">Dioscorea cayennensis subsp. rotundata</name>
    <name type="common">White Guinea yam</name>
    <name type="synonym">Dioscorea rotundata</name>
    <dbReference type="NCBI Taxonomy" id="55577"/>
    <lineage>
        <taxon>Eukaryota</taxon>
        <taxon>Viridiplantae</taxon>
        <taxon>Streptophyta</taxon>
        <taxon>Embryophyta</taxon>
        <taxon>Tracheophyta</taxon>
        <taxon>Spermatophyta</taxon>
        <taxon>Magnoliopsida</taxon>
        <taxon>Liliopsida</taxon>
        <taxon>Dioscoreales</taxon>
        <taxon>Dioscoreaceae</taxon>
        <taxon>Dioscorea</taxon>
    </lineage>
</organism>
<dbReference type="EC" id="3.1.3.16" evidence="1"/>
<proteinExistence type="predicted"/>
<evidence type="ECO:0000313" key="5">
    <source>
        <dbReference type="Proteomes" id="UP001515500"/>
    </source>
</evidence>
<protein>
    <recommendedName>
        <fullName evidence="1">protein-serine/threonine phosphatase</fullName>
        <ecNumber evidence="1">3.1.3.16</ecNumber>
    </recommendedName>
</protein>
<dbReference type="AlphaFoldDB" id="A0AB40C3S1"/>
<dbReference type="GO" id="GO:0004722">
    <property type="term" value="F:protein serine/threonine phosphatase activity"/>
    <property type="evidence" value="ECO:0007669"/>
    <property type="project" value="UniProtKB-EC"/>
</dbReference>
<evidence type="ECO:0000256" key="3">
    <source>
        <dbReference type="ARBA" id="ARBA00048336"/>
    </source>
</evidence>
<dbReference type="SUPFAM" id="SSF81606">
    <property type="entry name" value="PP2C-like"/>
    <property type="match status" value="1"/>
</dbReference>
<dbReference type="GeneID" id="120271805"/>
<dbReference type="Gene3D" id="3.60.40.10">
    <property type="entry name" value="PPM-type phosphatase domain"/>
    <property type="match status" value="1"/>
</dbReference>
<dbReference type="RefSeq" id="XP_039134410.1">
    <property type="nucleotide sequence ID" value="XM_039278476.1"/>
</dbReference>
<accession>A0AB40C3S1</accession>
<evidence type="ECO:0000256" key="2">
    <source>
        <dbReference type="ARBA" id="ARBA00047761"/>
    </source>
</evidence>
<comment type="catalytic activity">
    <reaction evidence="3">
        <text>O-phospho-L-threonyl-[protein] + H2O = L-threonyl-[protein] + phosphate</text>
        <dbReference type="Rhea" id="RHEA:47004"/>
        <dbReference type="Rhea" id="RHEA-COMP:11060"/>
        <dbReference type="Rhea" id="RHEA-COMP:11605"/>
        <dbReference type="ChEBI" id="CHEBI:15377"/>
        <dbReference type="ChEBI" id="CHEBI:30013"/>
        <dbReference type="ChEBI" id="CHEBI:43474"/>
        <dbReference type="ChEBI" id="CHEBI:61977"/>
        <dbReference type="EC" id="3.1.3.16"/>
    </reaction>
</comment>
<comment type="catalytic activity">
    <reaction evidence="2">
        <text>O-phospho-L-seryl-[protein] + H2O = L-seryl-[protein] + phosphate</text>
        <dbReference type="Rhea" id="RHEA:20629"/>
        <dbReference type="Rhea" id="RHEA-COMP:9863"/>
        <dbReference type="Rhea" id="RHEA-COMP:11604"/>
        <dbReference type="ChEBI" id="CHEBI:15377"/>
        <dbReference type="ChEBI" id="CHEBI:29999"/>
        <dbReference type="ChEBI" id="CHEBI:43474"/>
        <dbReference type="ChEBI" id="CHEBI:83421"/>
        <dbReference type="EC" id="3.1.3.16"/>
    </reaction>
</comment>
<evidence type="ECO:0000313" key="6">
    <source>
        <dbReference type="RefSeq" id="XP_039134410.1"/>
    </source>
</evidence>
<dbReference type="Pfam" id="PF00481">
    <property type="entry name" value="PP2C"/>
    <property type="match status" value="1"/>
</dbReference>
<evidence type="ECO:0000259" key="4">
    <source>
        <dbReference type="Pfam" id="PF00481"/>
    </source>
</evidence>
<dbReference type="Proteomes" id="UP001515500">
    <property type="component" value="Chromosome 11"/>
</dbReference>
<evidence type="ECO:0000256" key="1">
    <source>
        <dbReference type="ARBA" id="ARBA00013081"/>
    </source>
</evidence>
<dbReference type="InterPro" id="IPR036457">
    <property type="entry name" value="PPM-type-like_dom_sf"/>
</dbReference>
<feature type="domain" description="PPM-type phosphatase" evidence="4">
    <location>
        <begin position="38"/>
        <end position="156"/>
    </location>
</feature>
<name>A0AB40C3S1_DIOCR</name>
<sequence>MQKIKTAKVLNHLTTALEEWMMEKYEIGHAIPSNDEQYIGSVLMWKKNVESSLHGVFDSNAGREIETYLNSQLADKIFTAKEFWRNSERILKNVMISSSRRKMHKDNVEGGDDNGGFALMLNVRNKKFIAADRGNYKAVLVSKGGNASQITGNNRPTVSDLLHFKFQSPRDLNLGMIIKRVKPANGESVILASDGIWQLKSEMQKIKMAKVLNRLKTALEEWLTGHVAWSF</sequence>
<gene>
    <name evidence="6" type="primary">LOC120271805</name>
</gene>
<dbReference type="InterPro" id="IPR001932">
    <property type="entry name" value="PPM-type_phosphatase-like_dom"/>
</dbReference>
<keyword evidence="5" id="KW-1185">Reference proteome</keyword>